<feature type="transmembrane region" description="Helical" evidence="8">
    <location>
        <begin position="162"/>
        <end position="181"/>
    </location>
</feature>
<dbReference type="KEGG" id="nhi:B1s21160_00380"/>
<evidence type="ECO:0000256" key="8">
    <source>
        <dbReference type="HAMAP-Rule" id="MF_01937"/>
    </source>
</evidence>
<organism evidence="10 11">
    <name type="scientific">Candidatus Nanopelagicus hibericus</name>
    <dbReference type="NCBI Taxonomy" id="1884915"/>
    <lineage>
        <taxon>Bacteria</taxon>
        <taxon>Bacillati</taxon>
        <taxon>Actinomycetota</taxon>
        <taxon>Actinomycetes</taxon>
        <taxon>Candidatus Nanopelagicales</taxon>
        <taxon>Candidatus Nanopelagicaceae</taxon>
        <taxon>Candidatus Nanopelagicus</taxon>
    </lineage>
</organism>
<evidence type="ECO:0000256" key="2">
    <source>
        <dbReference type="ARBA" id="ARBA00022428"/>
    </source>
</evidence>
<dbReference type="Gene3D" id="1.10.357.140">
    <property type="entry name" value="UbiA prenyltransferase"/>
    <property type="match status" value="1"/>
</dbReference>
<comment type="pathway">
    <text evidence="8">Quinol/quinone metabolism; menaquinone biosynthesis; menaquinol from 1,4-dihydroxy-2-naphthoate: step 1/2.</text>
</comment>
<protein>
    <recommendedName>
        <fullName evidence="8 9">1,4-dihydroxy-2-naphthoate octaprenyltransferase</fullName>
        <shortName evidence="8">DHNA-octaprenyltransferase</shortName>
        <ecNumber evidence="8 9">2.5.1.74</ecNumber>
    </recommendedName>
</protein>
<evidence type="ECO:0000256" key="1">
    <source>
        <dbReference type="ARBA" id="ARBA00004141"/>
    </source>
</evidence>
<dbReference type="GO" id="GO:0042371">
    <property type="term" value="P:vitamin K biosynthetic process"/>
    <property type="evidence" value="ECO:0007669"/>
    <property type="project" value="TreeGrafter"/>
</dbReference>
<evidence type="ECO:0000256" key="3">
    <source>
        <dbReference type="ARBA" id="ARBA00022475"/>
    </source>
</evidence>
<dbReference type="GO" id="GO:0009234">
    <property type="term" value="P:menaquinone biosynthetic process"/>
    <property type="evidence" value="ECO:0007669"/>
    <property type="project" value="UniProtKB-UniRule"/>
</dbReference>
<dbReference type="UniPathway" id="UPA00079">
    <property type="reaction ID" value="UER00168"/>
</dbReference>
<dbReference type="Proteomes" id="UP000217171">
    <property type="component" value="Chromosome"/>
</dbReference>
<keyword evidence="7 8" id="KW-0472">Membrane</keyword>
<comment type="catalytic activity">
    <reaction evidence="8">
        <text>an all-trans-polyprenyl diphosphate + 1,4-dihydroxy-2-naphthoate + H(+) = a 2-demethylmenaquinol + CO2 + diphosphate</text>
        <dbReference type="Rhea" id="RHEA:26478"/>
        <dbReference type="Rhea" id="RHEA-COMP:9563"/>
        <dbReference type="Rhea" id="RHEA-COMP:9564"/>
        <dbReference type="ChEBI" id="CHEBI:11173"/>
        <dbReference type="ChEBI" id="CHEBI:15378"/>
        <dbReference type="ChEBI" id="CHEBI:16526"/>
        <dbReference type="ChEBI" id="CHEBI:33019"/>
        <dbReference type="ChEBI" id="CHEBI:55437"/>
        <dbReference type="ChEBI" id="CHEBI:58914"/>
        <dbReference type="EC" id="2.5.1.74"/>
    </reaction>
</comment>
<reference evidence="10 11" key="1">
    <citation type="submission" date="2016-07" db="EMBL/GenBank/DDBJ databases">
        <title>High microdiversification within the ubiquitous acI lineage of Actinobacteria.</title>
        <authorList>
            <person name="Neuenschwander S.M."/>
            <person name="Salcher M."/>
            <person name="Ghai R."/>
            <person name="Pernthaler J."/>
        </authorList>
    </citation>
    <scope>NUCLEOTIDE SEQUENCE [LARGE SCALE GENOMIC DNA]</scope>
    <source>
        <strain evidence="10">MMS-21-160</strain>
    </source>
</reference>
<dbReference type="RefSeq" id="WP_095671947.1">
    <property type="nucleotide sequence ID" value="NZ_CP016771.1"/>
</dbReference>
<keyword evidence="3 8" id="KW-1003">Cell membrane</keyword>
<dbReference type="EMBL" id="CP016771">
    <property type="protein sequence ID" value="ASY12837.1"/>
    <property type="molecule type" value="Genomic_DNA"/>
</dbReference>
<comment type="similarity">
    <text evidence="8">Belongs to the MenA family. Type 1 subfamily.</text>
</comment>
<evidence type="ECO:0000313" key="11">
    <source>
        <dbReference type="Proteomes" id="UP000217171"/>
    </source>
</evidence>
<feature type="transmembrane region" description="Helical" evidence="8">
    <location>
        <begin position="130"/>
        <end position="155"/>
    </location>
</feature>
<feature type="transmembrane region" description="Helical" evidence="8">
    <location>
        <begin position="32"/>
        <end position="52"/>
    </location>
</feature>
<dbReference type="InterPro" id="IPR044878">
    <property type="entry name" value="UbiA_sf"/>
</dbReference>
<dbReference type="Pfam" id="PF01040">
    <property type="entry name" value="UbiA"/>
    <property type="match status" value="1"/>
</dbReference>
<dbReference type="AlphaFoldDB" id="A0A249K7R8"/>
<dbReference type="OrthoDB" id="9767568at2"/>
<evidence type="ECO:0000313" key="10">
    <source>
        <dbReference type="EMBL" id="ASY12837.1"/>
    </source>
</evidence>
<keyword evidence="2 8" id="KW-0474">Menaquinone biosynthesis</keyword>
<keyword evidence="4 8" id="KW-0808">Transferase</keyword>
<dbReference type="InterPro" id="IPR026046">
    <property type="entry name" value="UBIAD1"/>
</dbReference>
<dbReference type="InterPro" id="IPR004657">
    <property type="entry name" value="MenA"/>
</dbReference>
<comment type="function">
    <text evidence="8">Conversion of 1,4-dihydroxy-2-naphthoate (DHNA) to demethylmenaquinone (DMK).</text>
</comment>
<dbReference type="GO" id="GO:0005886">
    <property type="term" value="C:plasma membrane"/>
    <property type="evidence" value="ECO:0007669"/>
    <property type="project" value="UniProtKB-SubCell"/>
</dbReference>
<dbReference type="NCBIfam" id="TIGR00751">
    <property type="entry name" value="menA"/>
    <property type="match status" value="1"/>
</dbReference>
<sequence length="282" mass="30342">MNKWIIGARVKTLPAAISPVLVGTFYSLEINWINALLALIVSLSLQVAVNYANDYSDGIRGTDTNRVGPIRLVASGLASAKSVKAASYISFLIAVTAGSLISLNVSLWLIPVGGISILAAWGYTGGKQPYGYLGFGELSVFVFFGLVATVGSYYIQSEQLNWQILLLSVPVGVLSCAILVINNLRDLPKDALVSKRTVAVRIGDLNTRKFFTFLLITAQVLAFTAITIDQLIVLTLVCVPFTYQAIRQVLDGAKDAELINVLNNTARLQLLMSALIAAALYI</sequence>
<dbReference type="EC" id="2.5.1.74" evidence="8 9"/>
<feature type="transmembrane region" description="Helical" evidence="8">
    <location>
        <begin position="210"/>
        <end position="239"/>
    </location>
</feature>
<dbReference type="PANTHER" id="PTHR13929">
    <property type="entry name" value="1,4-DIHYDROXY-2-NAPHTHOATE OCTAPRENYLTRANSFERASE"/>
    <property type="match status" value="1"/>
</dbReference>
<name>A0A249K7R8_9ACTN</name>
<keyword evidence="6 8" id="KW-1133">Transmembrane helix</keyword>
<dbReference type="GO" id="GO:0046428">
    <property type="term" value="F:1,4-dihydroxy-2-naphthoate polyprenyltransferase activity"/>
    <property type="evidence" value="ECO:0007669"/>
    <property type="project" value="UniProtKB-UniRule"/>
</dbReference>
<dbReference type="PIRSF" id="PIRSF005355">
    <property type="entry name" value="UBIAD1"/>
    <property type="match status" value="1"/>
</dbReference>
<keyword evidence="5 8" id="KW-0812">Transmembrane</keyword>
<dbReference type="PANTHER" id="PTHR13929:SF0">
    <property type="entry name" value="UBIA PRENYLTRANSFERASE DOMAIN-CONTAINING PROTEIN 1"/>
    <property type="match status" value="1"/>
</dbReference>
<evidence type="ECO:0000256" key="7">
    <source>
        <dbReference type="ARBA" id="ARBA00023136"/>
    </source>
</evidence>
<dbReference type="InterPro" id="IPR000537">
    <property type="entry name" value="UbiA_prenyltransferase"/>
</dbReference>
<accession>A0A249K7R8</accession>
<comment type="subcellular location">
    <subcellularLocation>
        <location evidence="8">Cell membrane</location>
        <topology evidence="8">Multi-pass membrane protein</topology>
    </subcellularLocation>
    <subcellularLocation>
        <location evidence="1">Membrane</location>
        <topology evidence="1">Multi-pass membrane protein</topology>
    </subcellularLocation>
</comment>
<proteinExistence type="inferred from homology"/>
<dbReference type="HAMAP" id="MF_01937">
    <property type="entry name" value="MenA_1"/>
    <property type="match status" value="1"/>
</dbReference>
<gene>
    <name evidence="8" type="primary">menA</name>
    <name evidence="10" type="ORF">B1s21160_00380</name>
</gene>
<evidence type="ECO:0000256" key="5">
    <source>
        <dbReference type="ARBA" id="ARBA00022692"/>
    </source>
</evidence>
<dbReference type="NCBIfam" id="NF004751">
    <property type="entry name" value="PRK06080.1-3"/>
    <property type="match status" value="1"/>
</dbReference>
<keyword evidence="11" id="KW-1185">Reference proteome</keyword>
<comment type="caution">
    <text evidence="8">Lacks conserved residue(s) required for the propagation of feature annotation.</text>
</comment>
<evidence type="ECO:0000256" key="4">
    <source>
        <dbReference type="ARBA" id="ARBA00022679"/>
    </source>
</evidence>
<dbReference type="CDD" id="cd13962">
    <property type="entry name" value="PT_UbiA_UBIAD1"/>
    <property type="match status" value="1"/>
</dbReference>
<evidence type="ECO:0000256" key="6">
    <source>
        <dbReference type="ARBA" id="ARBA00022989"/>
    </source>
</evidence>
<evidence type="ECO:0000256" key="9">
    <source>
        <dbReference type="NCBIfam" id="TIGR00751"/>
    </source>
</evidence>